<keyword evidence="2" id="KW-1185">Reference proteome</keyword>
<gene>
    <name evidence="1" type="ORF">ERX40_08370</name>
</gene>
<reference evidence="1 2" key="1">
    <citation type="submission" date="2019-01" db="EMBL/GenBank/DDBJ databases">
        <title>Draft genome sequences of the type strains of six Macrococcus species.</title>
        <authorList>
            <person name="Mazhar S."/>
            <person name="Altermann E."/>
            <person name="Hill C."/>
            <person name="Mcauliffe O."/>
        </authorList>
    </citation>
    <scope>NUCLEOTIDE SEQUENCE [LARGE SCALE GENOMIC DNA]</scope>
    <source>
        <strain evidence="1 2">ATCC 51828</strain>
    </source>
</reference>
<name>A0A9Q8CL52_9STAP</name>
<accession>A0A9Q8CL52</accession>
<evidence type="ECO:0000313" key="1">
    <source>
        <dbReference type="EMBL" id="TDM00816.1"/>
    </source>
</evidence>
<dbReference type="Proteomes" id="UP000295280">
    <property type="component" value="Unassembled WGS sequence"/>
</dbReference>
<dbReference type="RefSeq" id="WP_133418053.1">
    <property type="nucleotide sequence ID" value="NZ_SCWD01000003.1"/>
</dbReference>
<dbReference type="OrthoDB" id="1730007at2"/>
<evidence type="ECO:0000313" key="2">
    <source>
        <dbReference type="Proteomes" id="UP000295280"/>
    </source>
</evidence>
<proteinExistence type="predicted"/>
<comment type="caution">
    <text evidence="1">The sequence shown here is derived from an EMBL/GenBank/DDBJ whole genome shotgun (WGS) entry which is preliminary data.</text>
</comment>
<dbReference type="AlphaFoldDB" id="A0A9Q8CL52"/>
<sequence length="230" mass="25355">MDMTTRQGGIFEVIDIDKATIYTSSIEANEFNVSEESAVIEGRLNAPYVTNSGSLEVTSTLETHTLKNKRDAILRISDHVVGQSIDNAGMLELGGHLKAEHLKSTGRLISEGVIEGETVILEGPVKVREIRAEHIELTLTADCVADYLTANQITINAKRENLLFKDKDHSLKVNEIDGGRVYIENVIAELVRGDEVVIGPNCTVKVVEYTENYTLDDQSDVLELGKITRD</sequence>
<organism evidence="1 2">
    <name type="scientific">Macrococcus carouselicus</name>
    <dbReference type="NCBI Taxonomy" id="69969"/>
    <lineage>
        <taxon>Bacteria</taxon>
        <taxon>Bacillati</taxon>
        <taxon>Bacillota</taxon>
        <taxon>Bacilli</taxon>
        <taxon>Bacillales</taxon>
        <taxon>Staphylococcaceae</taxon>
        <taxon>Macrococcus</taxon>
    </lineage>
</organism>
<protein>
    <submittedName>
        <fullName evidence="1">Uncharacterized protein</fullName>
    </submittedName>
</protein>
<dbReference type="EMBL" id="SCWD01000003">
    <property type="protein sequence ID" value="TDM00816.1"/>
    <property type="molecule type" value="Genomic_DNA"/>
</dbReference>